<dbReference type="GO" id="GO:0006950">
    <property type="term" value="P:response to stress"/>
    <property type="evidence" value="ECO:0007669"/>
    <property type="project" value="UniProtKB-ARBA"/>
</dbReference>
<gene>
    <name evidence="4" type="ORF">F3Y22_tig00116997pilonHSYRG00108</name>
</gene>
<feature type="compositionally biased region" description="Low complexity" evidence="3">
    <location>
        <begin position="71"/>
        <end position="87"/>
    </location>
</feature>
<feature type="region of interest" description="Disordered" evidence="3">
    <location>
        <begin position="152"/>
        <end position="194"/>
    </location>
</feature>
<dbReference type="EMBL" id="VEPZ02001762">
    <property type="protein sequence ID" value="KAE8656652.1"/>
    <property type="molecule type" value="Genomic_DNA"/>
</dbReference>
<dbReference type="OrthoDB" id="696276at2759"/>
<name>A0A6A2WE02_HIBSY</name>
<keyword evidence="5" id="KW-1185">Reference proteome</keyword>
<reference evidence="4" key="1">
    <citation type="submission" date="2019-09" db="EMBL/GenBank/DDBJ databases">
        <title>Draft genome information of white flower Hibiscus syriacus.</title>
        <authorList>
            <person name="Kim Y.-M."/>
        </authorList>
    </citation>
    <scope>NUCLEOTIDE SEQUENCE [LARGE SCALE GENOMIC DNA]</scope>
    <source>
        <strain evidence="4">YM2019G1</strain>
    </source>
</reference>
<dbReference type="InterPro" id="IPR051992">
    <property type="entry name" value="OxStress_Response_Reg"/>
</dbReference>
<comment type="subcellular location">
    <subcellularLocation>
        <location evidence="1">Nucleus</location>
    </subcellularLocation>
</comment>
<feature type="compositionally biased region" description="Polar residues" evidence="3">
    <location>
        <begin position="167"/>
        <end position="194"/>
    </location>
</feature>
<dbReference type="GO" id="GO:0005634">
    <property type="term" value="C:nucleus"/>
    <property type="evidence" value="ECO:0007669"/>
    <property type="project" value="UniProtKB-SubCell"/>
</dbReference>
<dbReference type="AlphaFoldDB" id="A0A6A2WE02"/>
<dbReference type="PANTHER" id="PTHR33172:SF91">
    <property type="entry name" value="PROTEIN OXIDATIVE STRESS 3 LIKE 5"/>
    <property type="match status" value="1"/>
</dbReference>
<feature type="region of interest" description="Disordered" evidence="3">
    <location>
        <begin position="45"/>
        <end position="87"/>
    </location>
</feature>
<dbReference type="PANTHER" id="PTHR33172">
    <property type="entry name" value="OS08G0516900 PROTEIN"/>
    <property type="match status" value="1"/>
</dbReference>
<evidence type="ECO:0000313" key="5">
    <source>
        <dbReference type="Proteomes" id="UP000436088"/>
    </source>
</evidence>
<accession>A0A6A2WE02</accession>
<dbReference type="Proteomes" id="UP000436088">
    <property type="component" value="Unassembled WGS sequence"/>
</dbReference>
<proteinExistence type="predicted"/>
<evidence type="ECO:0000256" key="3">
    <source>
        <dbReference type="SAM" id="MobiDB-lite"/>
    </source>
</evidence>
<keyword evidence="2" id="KW-0539">Nucleus</keyword>
<protein>
    <submittedName>
        <fullName evidence="4">Exocyst subunit exo70 family protein G1</fullName>
    </submittedName>
</protein>
<evidence type="ECO:0000313" key="4">
    <source>
        <dbReference type="EMBL" id="KAE8656652.1"/>
    </source>
</evidence>
<evidence type="ECO:0000256" key="1">
    <source>
        <dbReference type="ARBA" id="ARBA00004123"/>
    </source>
</evidence>
<evidence type="ECO:0000256" key="2">
    <source>
        <dbReference type="ARBA" id="ARBA00023242"/>
    </source>
</evidence>
<sequence length="210" mass="22826">MEVLVGLTFGMEAATSAAATATFVRERQPEEKNKGSSSCFFLKEDVDVSSESSPSIGSSGGSDDEEEDDVVSSMASGSLGSLGSLEDSLPIKRGLSNHYAGKSKSFANLLDVSTVKEVEKAENPFNKRRRILLANKRCRSRKTSFYSWQNPNSMPLLALNEDDEETPSTSSNDDNPATIKSESQQSELKVTHKSQSCFSLTDLQVQVEPQ</sequence>
<organism evidence="4 5">
    <name type="scientific">Hibiscus syriacus</name>
    <name type="common">Rose of Sharon</name>
    <dbReference type="NCBI Taxonomy" id="106335"/>
    <lineage>
        <taxon>Eukaryota</taxon>
        <taxon>Viridiplantae</taxon>
        <taxon>Streptophyta</taxon>
        <taxon>Embryophyta</taxon>
        <taxon>Tracheophyta</taxon>
        <taxon>Spermatophyta</taxon>
        <taxon>Magnoliopsida</taxon>
        <taxon>eudicotyledons</taxon>
        <taxon>Gunneridae</taxon>
        <taxon>Pentapetalae</taxon>
        <taxon>rosids</taxon>
        <taxon>malvids</taxon>
        <taxon>Malvales</taxon>
        <taxon>Malvaceae</taxon>
        <taxon>Malvoideae</taxon>
        <taxon>Hibiscus</taxon>
    </lineage>
</organism>
<comment type="caution">
    <text evidence="4">The sequence shown here is derived from an EMBL/GenBank/DDBJ whole genome shotgun (WGS) entry which is preliminary data.</text>
</comment>